<name>A0A1Q4JWV6_RHOER</name>
<dbReference type="InterPro" id="IPR009057">
    <property type="entry name" value="Homeodomain-like_sf"/>
</dbReference>
<keyword evidence="2" id="KW-0238">DNA-binding</keyword>
<dbReference type="GeneID" id="64143019"/>
<proteinExistence type="predicted"/>
<sequence>MTTIHSAPEQSATRERTRKAILDAAVSVFASKPAATLSEIASAAKVGRTTLHRYFPERSDLVDAVAAEATRAVGEAAAAARLGEGTGAEALVRLCHEYFELADLLTVLFFTPGVYQEDSFAESASNDDSVTDAIERGHSDGSIDPDMGSDWVQNLLWSLLYTSMDYVNRGSGTRLQALDLTVRSLRRGIAPDPAV</sequence>
<gene>
    <name evidence="4" type="ORF">G9444_5465</name>
</gene>
<dbReference type="PANTHER" id="PTHR30055">
    <property type="entry name" value="HTH-TYPE TRANSCRIPTIONAL REGULATOR RUTR"/>
    <property type="match status" value="1"/>
</dbReference>
<dbReference type="AlphaFoldDB" id="A0A1Q4JWV6"/>
<organism evidence="4 5">
    <name type="scientific">Rhodococcus erythropolis</name>
    <name type="common">Arthrobacter picolinophilus</name>
    <dbReference type="NCBI Taxonomy" id="1833"/>
    <lineage>
        <taxon>Bacteria</taxon>
        <taxon>Bacillati</taxon>
        <taxon>Actinomycetota</taxon>
        <taxon>Actinomycetes</taxon>
        <taxon>Mycobacteriales</taxon>
        <taxon>Nocardiaceae</taxon>
        <taxon>Rhodococcus</taxon>
        <taxon>Rhodococcus erythropolis group</taxon>
    </lineage>
</organism>
<evidence type="ECO:0000256" key="2">
    <source>
        <dbReference type="ARBA" id="ARBA00023125"/>
    </source>
</evidence>
<evidence type="ECO:0000313" key="5">
    <source>
        <dbReference type="Proteomes" id="UP000502345"/>
    </source>
</evidence>
<dbReference type="RefSeq" id="WP_030537226.1">
    <property type="nucleotide sequence ID" value="NZ_AP018733.1"/>
</dbReference>
<accession>A0A1Q4JWV6</accession>
<evidence type="ECO:0000256" key="1">
    <source>
        <dbReference type="ARBA" id="ARBA00023015"/>
    </source>
</evidence>
<keyword evidence="3" id="KW-0804">Transcription</keyword>
<evidence type="ECO:0000256" key="3">
    <source>
        <dbReference type="ARBA" id="ARBA00023163"/>
    </source>
</evidence>
<dbReference type="PANTHER" id="PTHR30055:SF234">
    <property type="entry name" value="HTH-TYPE TRANSCRIPTIONAL REGULATOR BETI"/>
    <property type="match status" value="1"/>
</dbReference>
<dbReference type="Gene3D" id="1.10.357.10">
    <property type="entry name" value="Tetracycline Repressor, domain 2"/>
    <property type="match status" value="1"/>
</dbReference>
<dbReference type="Proteomes" id="UP000502345">
    <property type="component" value="Chromosome"/>
</dbReference>
<keyword evidence="1" id="KW-0805">Transcription regulation</keyword>
<dbReference type="OrthoDB" id="3869819at2"/>
<dbReference type="InterPro" id="IPR001647">
    <property type="entry name" value="HTH_TetR"/>
</dbReference>
<dbReference type="InterPro" id="IPR050109">
    <property type="entry name" value="HTH-type_TetR-like_transc_reg"/>
</dbReference>
<dbReference type="PROSITE" id="PS50977">
    <property type="entry name" value="HTH_TETR_2"/>
    <property type="match status" value="1"/>
</dbReference>
<dbReference type="STRING" id="1833.XU06_25235"/>
<dbReference type="GO" id="GO:0000976">
    <property type="term" value="F:transcription cis-regulatory region binding"/>
    <property type="evidence" value="ECO:0007669"/>
    <property type="project" value="TreeGrafter"/>
</dbReference>
<dbReference type="SUPFAM" id="SSF46689">
    <property type="entry name" value="Homeodomain-like"/>
    <property type="match status" value="1"/>
</dbReference>
<evidence type="ECO:0000313" key="4">
    <source>
        <dbReference type="EMBL" id="QIP42708.1"/>
    </source>
</evidence>
<dbReference type="EMBL" id="CP050124">
    <property type="protein sequence ID" value="QIP42708.1"/>
    <property type="molecule type" value="Genomic_DNA"/>
</dbReference>
<dbReference type="Pfam" id="PF00440">
    <property type="entry name" value="TetR_N"/>
    <property type="match status" value="1"/>
</dbReference>
<protein>
    <submittedName>
        <fullName evidence="4">Transcriptional regulator, TetR family</fullName>
    </submittedName>
</protein>
<dbReference type="GO" id="GO:0003700">
    <property type="term" value="F:DNA-binding transcription factor activity"/>
    <property type="evidence" value="ECO:0007669"/>
    <property type="project" value="TreeGrafter"/>
</dbReference>
<reference evidence="4 5" key="1">
    <citation type="submission" date="2020-03" db="EMBL/GenBank/DDBJ databases">
        <title>Screen low temperature-resistant strains for efficient degradation of petroleum hydrocarbons under the low temperature.</title>
        <authorList>
            <person name="Wang Y."/>
            <person name="Chen J."/>
        </authorList>
    </citation>
    <scope>NUCLEOTIDE SEQUENCE [LARGE SCALE GENOMIC DNA]</scope>
    <source>
        <strain evidence="4 5">KB1</strain>
    </source>
</reference>